<organism evidence="1 2">
    <name type="scientific">Brachionus plicatilis</name>
    <name type="common">Marine rotifer</name>
    <name type="synonym">Brachionus muelleri</name>
    <dbReference type="NCBI Taxonomy" id="10195"/>
    <lineage>
        <taxon>Eukaryota</taxon>
        <taxon>Metazoa</taxon>
        <taxon>Spiralia</taxon>
        <taxon>Gnathifera</taxon>
        <taxon>Rotifera</taxon>
        <taxon>Eurotatoria</taxon>
        <taxon>Monogononta</taxon>
        <taxon>Pseudotrocha</taxon>
        <taxon>Ploima</taxon>
        <taxon>Brachionidae</taxon>
        <taxon>Brachionus</taxon>
    </lineage>
</organism>
<dbReference type="OrthoDB" id="10051448at2759"/>
<comment type="caution">
    <text evidence="1">The sequence shown here is derived from an EMBL/GenBank/DDBJ whole genome shotgun (WGS) entry which is preliminary data.</text>
</comment>
<gene>
    <name evidence="1" type="ORF">BpHYR1_041913</name>
</gene>
<protein>
    <submittedName>
        <fullName evidence="1">FLYWCH zinc finger domain</fullName>
    </submittedName>
</protein>
<reference evidence="1 2" key="1">
    <citation type="journal article" date="2018" name="Sci. Rep.">
        <title>Genomic signatures of local adaptation to the degree of environmental predictability in rotifers.</title>
        <authorList>
            <person name="Franch-Gras L."/>
            <person name="Hahn C."/>
            <person name="Garcia-Roger E.M."/>
            <person name="Carmona M.J."/>
            <person name="Serra M."/>
            <person name="Gomez A."/>
        </authorList>
    </citation>
    <scope>NUCLEOTIDE SEQUENCE [LARGE SCALE GENOMIC DNA]</scope>
    <source>
        <strain evidence="1">HYR1</strain>
    </source>
</reference>
<keyword evidence="2" id="KW-1185">Reference proteome</keyword>
<evidence type="ECO:0000313" key="2">
    <source>
        <dbReference type="Proteomes" id="UP000276133"/>
    </source>
</evidence>
<sequence length="247" mass="28577">MEIQKVMSFTALCSVSKPDVIRQMILRARTKKFSFKKNEEFYLDDSGSDDKNRVIVFTTEKNLSLLNDYCDWYADGTFDMFPTFFKQIYIFHLIKNGTLIPCVYAMLPNKKQTTYNKMFKMVRSFITNDPKSVNMDFEKAALNSAQMIFDLNCTCLVARARSDSYQRKAISFKSTSQRSTLDAYQWLQRKQPVKLAGIEHHSIGSQANPNITKAIVNQWIAAHKDFQYTDFDAFSKTSKKLVSIVFS</sequence>
<proteinExistence type="predicted"/>
<dbReference type="EMBL" id="REGN01011056">
    <property type="protein sequence ID" value="RMZ97964.1"/>
    <property type="molecule type" value="Genomic_DNA"/>
</dbReference>
<dbReference type="AlphaFoldDB" id="A0A3M7PGX1"/>
<evidence type="ECO:0000313" key="1">
    <source>
        <dbReference type="EMBL" id="RMZ97964.1"/>
    </source>
</evidence>
<dbReference type="Proteomes" id="UP000276133">
    <property type="component" value="Unassembled WGS sequence"/>
</dbReference>
<name>A0A3M7PGX1_BRAPC</name>
<accession>A0A3M7PGX1</accession>